<feature type="compositionally biased region" description="Basic and acidic residues" evidence="1">
    <location>
        <begin position="17"/>
        <end position="28"/>
    </location>
</feature>
<reference evidence="2" key="2">
    <citation type="journal article" date="2015" name="Fish Shellfish Immunol.">
        <title>Early steps in the European eel (Anguilla anguilla)-Vibrio vulnificus interaction in the gills: Role of the RtxA13 toxin.</title>
        <authorList>
            <person name="Callol A."/>
            <person name="Pajuelo D."/>
            <person name="Ebbesson L."/>
            <person name="Teles M."/>
            <person name="MacKenzie S."/>
            <person name="Amaro C."/>
        </authorList>
    </citation>
    <scope>NUCLEOTIDE SEQUENCE</scope>
</reference>
<reference evidence="2" key="1">
    <citation type="submission" date="2014-11" db="EMBL/GenBank/DDBJ databases">
        <authorList>
            <person name="Amaro Gonzalez C."/>
        </authorList>
    </citation>
    <scope>NUCLEOTIDE SEQUENCE</scope>
</reference>
<accession>A0A0E9R7K3</accession>
<evidence type="ECO:0000256" key="1">
    <source>
        <dbReference type="SAM" id="MobiDB-lite"/>
    </source>
</evidence>
<proteinExistence type="predicted"/>
<organism evidence="2">
    <name type="scientific">Anguilla anguilla</name>
    <name type="common">European freshwater eel</name>
    <name type="synonym">Muraena anguilla</name>
    <dbReference type="NCBI Taxonomy" id="7936"/>
    <lineage>
        <taxon>Eukaryota</taxon>
        <taxon>Metazoa</taxon>
        <taxon>Chordata</taxon>
        <taxon>Craniata</taxon>
        <taxon>Vertebrata</taxon>
        <taxon>Euteleostomi</taxon>
        <taxon>Actinopterygii</taxon>
        <taxon>Neopterygii</taxon>
        <taxon>Teleostei</taxon>
        <taxon>Anguilliformes</taxon>
        <taxon>Anguillidae</taxon>
        <taxon>Anguilla</taxon>
    </lineage>
</organism>
<evidence type="ECO:0000313" key="2">
    <source>
        <dbReference type="EMBL" id="JAH24732.1"/>
    </source>
</evidence>
<dbReference type="EMBL" id="GBXM01077422">
    <property type="protein sequence ID" value="JAH31155.1"/>
    <property type="molecule type" value="Transcribed_RNA"/>
</dbReference>
<protein>
    <submittedName>
        <fullName evidence="2">Uncharacterized protein</fullName>
    </submittedName>
</protein>
<dbReference type="EMBL" id="GBXM01083845">
    <property type="protein sequence ID" value="JAH24732.1"/>
    <property type="molecule type" value="Transcribed_RNA"/>
</dbReference>
<feature type="region of interest" description="Disordered" evidence="1">
    <location>
        <begin position="1"/>
        <end position="28"/>
    </location>
</feature>
<sequence length="28" mass="3028">MGTGLCTPAPHSPNQAEHCETTESMLER</sequence>
<name>A0A0E9R7K3_ANGAN</name>
<dbReference type="AlphaFoldDB" id="A0A0E9R7K3"/>